<keyword evidence="2" id="KW-1185">Reference proteome</keyword>
<evidence type="ECO:0000313" key="2">
    <source>
        <dbReference type="Proteomes" id="UP001576784"/>
    </source>
</evidence>
<evidence type="ECO:0000313" key="1">
    <source>
        <dbReference type="EMBL" id="MFB2898007.1"/>
    </source>
</evidence>
<name>A0ABV4Y3X7_9CYAN</name>
<accession>A0ABV4Y3X7</accession>
<dbReference type="Proteomes" id="UP001576784">
    <property type="component" value="Unassembled WGS sequence"/>
</dbReference>
<proteinExistence type="predicted"/>
<reference evidence="1 2" key="1">
    <citation type="submission" date="2024-09" db="EMBL/GenBank/DDBJ databases">
        <title>Floridaenema gen nov. (Aerosakkonemataceae, Aerosakkonematales ord. nov., Cyanobacteria) from benthic tropical and subtropical fresh waters, with the description of four new species.</title>
        <authorList>
            <person name="Moretto J.A."/>
            <person name="Berthold D.E."/>
            <person name="Lefler F.W."/>
            <person name="Huang I.-S."/>
            <person name="Laughinghouse H. IV."/>
        </authorList>
    </citation>
    <scope>NUCLEOTIDE SEQUENCE [LARGE SCALE GENOMIC DNA]</scope>
    <source>
        <strain evidence="1 2">BLCC-F50</strain>
    </source>
</reference>
<protein>
    <recommendedName>
        <fullName evidence="3">DUF433 domain-containing protein</fullName>
    </recommendedName>
</protein>
<organism evidence="1 2">
    <name type="scientific">Floridaenema flaviceps BLCC-F50</name>
    <dbReference type="NCBI Taxonomy" id="3153642"/>
    <lineage>
        <taxon>Bacteria</taxon>
        <taxon>Bacillati</taxon>
        <taxon>Cyanobacteriota</taxon>
        <taxon>Cyanophyceae</taxon>
        <taxon>Oscillatoriophycideae</taxon>
        <taxon>Aerosakkonematales</taxon>
        <taxon>Aerosakkonemataceae</taxon>
        <taxon>Floridanema</taxon>
        <taxon>Floridanema flaviceps</taxon>
    </lineage>
</organism>
<evidence type="ECO:0008006" key="3">
    <source>
        <dbReference type="Google" id="ProtNLM"/>
    </source>
</evidence>
<gene>
    <name evidence="1" type="ORF">ACE1CI_34260</name>
</gene>
<dbReference type="RefSeq" id="WP_413267612.1">
    <property type="nucleotide sequence ID" value="NZ_JBHFNR010000273.1"/>
</dbReference>
<sequence length="127" mass="14768">MSVQELIEQAFKLSANDRLTLVSAIIQSLQISAQEEDWQYLVARPHPWRRQLYIKGRKLLASTVWQDAIVNQMSKEQAAENWDLPLPAIYEVIRYCESHQALIKLESDEERYRLEEKGVSLEPIIAS</sequence>
<comment type="caution">
    <text evidence="1">The sequence shown here is derived from an EMBL/GenBank/DDBJ whole genome shotgun (WGS) entry which is preliminary data.</text>
</comment>
<dbReference type="EMBL" id="JBHFNR010000273">
    <property type="protein sequence ID" value="MFB2898007.1"/>
    <property type="molecule type" value="Genomic_DNA"/>
</dbReference>